<dbReference type="SUPFAM" id="SSF52540">
    <property type="entry name" value="P-loop containing nucleoside triphosphate hydrolases"/>
    <property type="match status" value="2"/>
</dbReference>
<dbReference type="Proteomes" id="UP001317705">
    <property type="component" value="Chromosome"/>
</dbReference>
<dbReference type="InterPro" id="IPR027417">
    <property type="entry name" value="P-loop_NTPase"/>
</dbReference>
<feature type="domain" description="PrkA AAA" evidence="1">
    <location>
        <begin position="24"/>
        <end position="456"/>
    </location>
</feature>
<proteinExistence type="predicted"/>
<dbReference type="InterPro" id="IPR013153">
    <property type="entry name" value="Prk_AAA"/>
</dbReference>
<dbReference type="Pfam" id="PF06798">
    <property type="entry name" value="PrkA"/>
    <property type="match status" value="1"/>
</dbReference>
<dbReference type="RefSeq" id="WP_282000898.1">
    <property type="nucleotide sequence ID" value="NZ_AP027151.1"/>
</dbReference>
<name>A0ABM8EQP6_9BACT</name>
<dbReference type="InterPro" id="IPR010650">
    <property type="entry name" value="PrkA_C"/>
</dbReference>
<organism evidence="2 3">
    <name type="scientific">Geotalea uraniireducens</name>
    <dbReference type="NCBI Taxonomy" id="351604"/>
    <lineage>
        <taxon>Bacteria</taxon>
        <taxon>Pseudomonadati</taxon>
        <taxon>Thermodesulfobacteriota</taxon>
        <taxon>Desulfuromonadia</taxon>
        <taxon>Geobacterales</taxon>
        <taxon>Geobacteraceae</taxon>
        <taxon>Geotalea</taxon>
    </lineage>
</organism>
<evidence type="ECO:0000313" key="3">
    <source>
        <dbReference type="Proteomes" id="UP001317705"/>
    </source>
</evidence>
<protein>
    <submittedName>
        <fullName evidence="2">ATPase AAA</fullName>
    </submittedName>
</protein>
<gene>
    <name evidence="2" type="ORF">GURASL_37320</name>
</gene>
<dbReference type="Pfam" id="PF08298">
    <property type="entry name" value="AAA_PrkA"/>
    <property type="match status" value="1"/>
</dbReference>
<keyword evidence="3" id="KW-1185">Reference proteome</keyword>
<dbReference type="PANTHER" id="PTHR30267">
    <property type="entry name" value="PROTEIN KINASE PRKA"/>
    <property type="match status" value="1"/>
</dbReference>
<sequence length="763" mass="89911">MDTIARALQHIDLKMKDWNHRAPIPFEEFLNILVSRPNAVIRNIFQLFHDMVMSHISIGSDEYPDDPESIHYMPYDCRKLFVENTDNPFFADRLFANRLVNLVEAWQRGTQQNKIYVFEGPPGSGKSTLLNNLLMKFENYANTSEGMCYEAVWRLDRQALGGYTRRETAVFLDKLSKLLDEYEFNQEELLEAEHVLHAGDDLVEIPCPSHDNPLMIIPKHYRRQFLDDLFKNDEMKWRLFTEKEYEWIFRNTSCTICSSLYQALLDRLKSPAEVLKMLYARPYHFNRRLGEGISVFNPGDKPMRQNVFSNEMLQTRINSILRDSNQVKYLFSLYAKTNNGIYAMMDIKGHNTDRLIELHNIVSEGVHKVDDLEENVDSLFLALMNPEDKKNIESFQSFLDRIQYIKVPYILDLNTEVEIYRNVFGKHIDHSFLPRVLHNFARIIISSRMNEQSLAMAEWIPEPHRYSTFCDFNLQLLKMEIYTGYIPAWLSEDDRKNLTAKRRRQIIAESEMEGDRGFSGRDAIKIFNDFYSTYARKDKLITMTILNNFFTKVQPELGRQIPPGFLESLMRLYNYTILQEVKESLYYYNEEQISRDIQNYLFAINFEPGVDETCTWTGEKLHISEAFFEGIENRLLGGSVDSEKRRQFRLATQKEYTARTLTQEIRSEGKPITGTRLYQTLFERYLFNLKEKALDPFLDNANFRRAIKDFGRDEFKTYDKRIRSDVTFLINNLGSKYRYTKNGAKEVCIYVIDNDLARTFGRP</sequence>
<accession>A0ABM8EQP6</accession>
<dbReference type="EMBL" id="AP027151">
    <property type="protein sequence ID" value="BDV44809.1"/>
    <property type="molecule type" value="Genomic_DNA"/>
</dbReference>
<dbReference type="SMART" id="SM00763">
    <property type="entry name" value="AAA_PrkA"/>
    <property type="match status" value="1"/>
</dbReference>
<evidence type="ECO:0000313" key="2">
    <source>
        <dbReference type="EMBL" id="BDV44809.1"/>
    </source>
</evidence>
<evidence type="ECO:0000259" key="1">
    <source>
        <dbReference type="SMART" id="SM00763"/>
    </source>
</evidence>
<reference evidence="2 3" key="1">
    <citation type="submission" date="2022-12" db="EMBL/GenBank/DDBJ databases">
        <title>Polyphasic characterization of Geotalea uranireducens NIT-SL11 newly isolated from a complex of sewage sludge and microbially reduced graphene oxide.</title>
        <authorList>
            <person name="Xie L."/>
            <person name="Yoshida N."/>
            <person name="Meng L."/>
        </authorList>
    </citation>
    <scope>NUCLEOTIDE SEQUENCE [LARGE SCALE GENOMIC DNA]</scope>
    <source>
        <strain evidence="2 3">NIT-SL11</strain>
    </source>
</reference>
<dbReference type="PANTHER" id="PTHR30267:SF2">
    <property type="entry name" value="PROTEIN PRKA"/>
    <property type="match status" value="1"/>
</dbReference>